<dbReference type="InterPro" id="IPR020476">
    <property type="entry name" value="Nudix_hydrolase"/>
</dbReference>
<evidence type="ECO:0000313" key="6">
    <source>
        <dbReference type="Proteomes" id="UP000266934"/>
    </source>
</evidence>
<evidence type="ECO:0000256" key="3">
    <source>
        <dbReference type="RuleBase" id="RU003476"/>
    </source>
</evidence>
<dbReference type="Gene3D" id="3.90.79.10">
    <property type="entry name" value="Nucleoside Triphosphate Pyrophosphohydrolase"/>
    <property type="match status" value="1"/>
</dbReference>
<dbReference type="RefSeq" id="WP_244599979.1">
    <property type="nucleotide sequence ID" value="NZ_AP018907.1"/>
</dbReference>
<dbReference type="PRINTS" id="PR00502">
    <property type="entry name" value="NUDIXFAMILY"/>
</dbReference>
<organism evidence="5 6">
    <name type="scientific">Blastochloris tepida</name>
    <dbReference type="NCBI Taxonomy" id="2233851"/>
    <lineage>
        <taxon>Bacteria</taxon>
        <taxon>Pseudomonadati</taxon>
        <taxon>Pseudomonadota</taxon>
        <taxon>Alphaproteobacteria</taxon>
        <taxon>Hyphomicrobiales</taxon>
        <taxon>Blastochloridaceae</taxon>
        <taxon>Blastochloris</taxon>
    </lineage>
</organism>
<dbReference type="AlphaFoldDB" id="A0A348G2I1"/>
<dbReference type="PROSITE" id="PS51462">
    <property type="entry name" value="NUDIX"/>
    <property type="match status" value="1"/>
</dbReference>
<keyword evidence="6" id="KW-1185">Reference proteome</keyword>
<dbReference type="InterPro" id="IPR020084">
    <property type="entry name" value="NUDIX_hydrolase_CS"/>
</dbReference>
<protein>
    <submittedName>
        <fullName evidence="5">NUDIX hydrolase</fullName>
    </submittedName>
</protein>
<dbReference type="GO" id="GO:0016787">
    <property type="term" value="F:hydrolase activity"/>
    <property type="evidence" value="ECO:0007669"/>
    <property type="project" value="UniProtKB-KW"/>
</dbReference>
<dbReference type="KEGG" id="blag:BLTE_24490"/>
<sequence>MSVSRYYPAAPVLGASAAIFRNGRMLVARRGRAPMAGLWSLPGGGVEVGETLHEAVRREVREEIGCEIRLCALIGHAEIIHRDPDGRVARHLVVACFAAEWAAGEPAPSAEAPEIAWVDREQLAARPTTDRLDELAAAAAASLGVPW</sequence>
<evidence type="ECO:0000313" key="5">
    <source>
        <dbReference type="EMBL" id="BBF93764.1"/>
    </source>
</evidence>
<gene>
    <name evidence="5" type="ORF">BLTE_24490</name>
</gene>
<evidence type="ECO:0000259" key="4">
    <source>
        <dbReference type="PROSITE" id="PS51462"/>
    </source>
</evidence>
<dbReference type="InterPro" id="IPR000086">
    <property type="entry name" value="NUDIX_hydrolase_dom"/>
</dbReference>
<dbReference type="PANTHER" id="PTHR43736:SF1">
    <property type="entry name" value="DIHYDRONEOPTERIN TRIPHOSPHATE DIPHOSPHATASE"/>
    <property type="match status" value="1"/>
</dbReference>
<proteinExistence type="inferred from homology"/>
<evidence type="ECO:0000256" key="2">
    <source>
        <dbReference type="ARBA" id="ARBA00022801"/>
    </source>
</evidence>
<dbReference type="Proteomes" id="UP000266934">
    <property type="component" value="Chromosome"/>
</dbReference>
<reference evidence="5 6" key="1">
    <citation type="submission" date="2018-08" db="EMBL/GenBank/DDBJ databases">
        <title>Complete genome sequencing of Blastochloris tepida GI.</title>
        <authorList>
            <person name="Tsukatani Y."/>
            <person name="Mori H."/>
        </authorList>
    </citation>
    <scope>NUCLEOTIDE SEQUENCE [LARGE SCALE GENOMIC DNA]</scope>
    <source>
        <strain evidence="5 6">GI</strain>
    </source>
</reference>
<feature type="domain" description="Nudix hydrolase" evidence="4">
    <location>
        <begin position="10"/>
        <end position="141"/>
    </location>
</feature>
<dbReference type="Pfam" id="PF00293">
    <property type="entry name" value="NUDIX"/>
    <property type="match status" value="1"/>
</dbReference>
<dbReference type="SUPFAM" id="SSF55811">
    <property type="entry name" value="Nudix"/>
    <property type="match status" value="1"/>
</dbReference>
<dbReference type="CDD" id="cd04673">
    <property type="entry name" value="NUDIX_ADPRase"/>
    <property type="match status" value="1"/>
</dbReference>
<evidence type="ECO:0000256" key="1">
    <source>
        <dbReference type="ARBA" id="ARBA00001946"/>
    </source>
</evidence>
<dbReference type="EMBL" id="AP018907">
    <property type="protein sequence ID" value="BBF93764.1"/>
    <property type="molecule type" value="Genomic_DNA"/>
</dbReference>
<dbReference type="InterPro" id="IPR015797">
    <property type="entry name" value="NUDIX_hydrolase-like_dom_sf"/>
</dbReference>
<comment type="cofactor">
    <cofactor evidence="1">
        <name>Mg(2+)</name>
        <dbReference type="ChEBI" id="CHEBI:18420"/>
    </cofactor>
</comment>
<comment type="similarity">
    <text evidence="3">Belongs to the Nudix hydrolase family.</text>
</comment>
<name>A0A348G2I1_9HYPH</name>
<dbReference type="PANTHER" id="PTHR43736">
    <property type="entry name" value="ADP-RIBOSE PYROPHOSPHATASE"/>
    <property type="match status" value="1"/>
</dbReference>
<accession>A0A348G2I1</accession>
<keyword evidence="2 3" id="KW-0378">Hydrolase</keyword>
<dbReference type="PROSITE" id="PS00893">
    <property type="entry name" value="NUDIX_BOX"/>
    <property type="match status" value="1"/>
</dbReference>